<dbReference type="InterPro" id="IPR011008">
    <property type="entry name" value="Dimeric_a/b-barrel"/>
</dbReference>
<gene>
    <name evidence="3" type="ORF">D4765_17525</name>
</gene>
<dbReference type="Gene3D" id="3.30.70.100">
    <property type="match status" value="2"/>
</dbReference>
<sequence>MTKGETVAAGDRVAGAPVSLIIQRRIVPGSDEAYRAWELKLGAVLAAWTGFIDRTVIEPSPPAQTDWVLVQRFENAEAAQSWLQSGERAALFAEIEHIFVGQEEFHFVTEHQRQVPAAASIIVTSRVPVDRESEFLEWQRRISAAEASFAGFRGHKIERPTPGLQDDWTVILSFDSDEHLSAWVESPQRTRLLSEGESFNAQMKVSRSRYGFSFWDGSRSGVDTPSRLAIFKDNLLVLLVLYPIVFLFGFFISAPLLEANGVPFWASLFIGNVFSTQLLGWVVAPWIFRVFGWWHAEHISRGRNLAGYGILIVLYAALMGLDAWLIALRS</sequence>
<dbReference type="InterPro" id="IPR007138">
    <property type="entry name" value="ABM_dom"/>
</dbReference>
<dbReference type="GO" id="GO:0004497">
    <property type="term" value="F:monooxygenase activity"/>
    <property type="evidence" value="ECO:0007669"/>
    <property type="project" value="UniProtKB-KW"/>
</dbReference>
<dbReference type="SUPFAM" id="SSF54909">
    <property type="entry name" value="Dimeric alpha+beta barrel"/>
    <property type="match status" value="2"/>
</dbReference>
<protein>
    <submittedName>
        <fullName evidence="3">Antibiotic biosynthesis monooxygenase</fullName>
    </submittedName>
</protein>
<keyword evidence="1" id="KW-1133">Transmembrane helix</keyword>
<dbReference type="Pfam" id="PF03992">
    <property type="entry name" value="ABM"/>
    <property type="match status" value="1"/>
</dbReference>
<keyword evidence="3" id="KW-0560">Oxidoreductase</keyword>
<dbReference type="PANTHER" id="PTHR40057">
    <property type="entry name" value="SLR1162 PROTEIN"/>
    <property type="match status" value="1"/>
</dbReference>
<dbReference type="OrthoDB" id="1494254at2"/>
<name>A0A4T2BFI2_9MICO</name>
<evidence type="ECO:0000259" key="2">
    <source>
        <dbReference type="Pfam" id="PF03992"/>
    </source>
</evidence>
<reference evidence="3 4" key="1">
    <citation type="journal article" date="2019" name="Microorganisms">
        <title>Systematic Affiliation and Genome Analysis of Subtercola vilae DB165(T) with Particular Emphasis on Cold Adaptation of an Isolate from a High-Altitude Cold Volcano Lake.</title>
        <authorList>
            <person name="Villalobos A.S."/>
            <person name="Wiese J."/>
            <person name="Imhoff J.F."/>
            <person name="Dorador C."/>
            <person name="Keller A."/>
            <person name="Hentschel U."/>
        </authorList>
    </citation>
    <scope>NUCLEOTIDE SEQUENCE [LARGE SCALE GENOMIC DNA]</scope>
    <source>
        <strain evidence="3 4">DB165</strain>
    </source>
</reference>
<feature type="transmembrane region" description="Helical" evidence="1">
    <location>
        <begin position="262"/>
        <end position="284"/>
    </location>
</feature>
<keyword evidence="1" id="KW-0812">Transmembrane</keyword>
<dbReference type="EMBL" id="QYRT01000056">
    <property type="protein sequence ID" value="TIH29947.1"/>
    <property type="molecule type" value="Genomic_DNA"/>
</dbReference>
<dbReference type="AlphaFoldDB" id="A0A4T2BFI2"/>
<feature type="transmembrane region" description="Helical" evidence="1">
    <location>
        <begin position="305"/>
        <end position="327"/>
    </location>
</feature>
<keyword evidence="3" id="KW-0503">Monooxygenase</keyword>
<organism evidence="3 4">
    <name type="scientific">Subtercola vilae</name>
    <dbReference type="NCBI Taxonomy" id="2056433"/>
    <lineage>
        <taxon>Bacteria</taxon>
        <taxon>Bacillati</taxon>
        <taxon>Actinomycetota</taxon>
        <taxon>Actinomycetes</taxon>
        <taxon>Micrococcales</taxon>
        <taxon>Microbacteriaceae</taxon>
        <taxon>Subtercola</taxon>
    </lineage>
</organism>
<accession>A0A4T2BFI2</accession>
<evidence type="ECO:0000313" key="3">
    <source>
        <dbReference type="EMBL" id="TIH29947.1"/>
    </source>
</evidence>
<keyword evidence="4" id="KW-1185">Reference proteome</keyword>
<keyword evidence="1" id="KW-0472">Membrane</keyword>
<proteinExistence type="predicted"/>
<dbReference type="Proteomes" id="UP000306192">
    <property type="component" value="Unassembled WGS sequence"/>
</dbReference>
<dbReference type="InterPro" id="IPR038762">
    <property type="entry name" value="ABM_predict"/>
</dbReference>
<comment type="caution">
    <text evidence="3">The sequence shown here is derived from an EMBL/GenBank/DDBJ whole genome shotgun (WGS) entry which is preliminary data.</text>
</comment>
<feature type="domain" description="ABM" evidence="2">
    <location>
        <begin position="18"/>
        <end position="90"/>
    </location>
</feature>
<feature type="transmembrane region" description="Helical" evidence="1">
    <location>
        <begin position="235"/>
        <end position="256"/>
    </location>
</feature>
<evidence type="ECO:0000313" key="4">
    <source>
        <dbReference type="Proteomes" id="UP000306192"/>
    </source>
</evidence>
<dbReference type="RefSeq" id="WP_136643601.1">
    <property type="nucleotide sequence ID" value="NZ_QYRT01000056.1"/>
</dbReference>
<dbReference type="PANTHER" id="PTHR40057:SF1">
    <property type="entry name" value="SLR1162 PROTEIN"/>
    <property type="match status" value="1"/>
</dbReference>
<evidence type="ECO:0000256" key="1">
    <source>
        <dbReference type="SAM" id="Phobius"/>
    </source>
</evidence>